<protein>
    <submittedName>
        <fullName evidence="7">Lipid A biosynthesis lauroyl acyltransferase</fullName>
    </submittedName>
</protein>
<keyword evidence="5" id="KW-0472">Membrane</keyword>
<keyword evidence="2" id="KW-1003">Cell membrane</keyword>
<reference evidence="7" key="1">
    <citation type="submission" date="2021-10" db="EMBL/GenBank/DDBJ databases">
        <title>Genome Sequence of The Candidatus Hydrogeosomobacter endosymbioticus, an Intracellular Bacterial Symbiont of the Anaerobic Ciliate GW7.</title>
        <authorList>
            <person name="Shiohama Y."/>
            <person name="Shinzato N."/>
        </authorList>
    </citation>
    <scope>NUCLEOTIDE SEQUENCE [LARGE SCALE GENOMIC DNA]</scope>
    <source>
        <strain evidence="7">200920</strain>
    </source>
</reference>
<keyword evidence="6 7" id="KW-0012">Acyltransferase</keyword>
<organism evidence="7 8">
    <name type="scientific">Candidatus Hydrogenosomobacter endosymbioticus</name>
    <dbReference type="NCBI Taxonomy" id="2558174"/>
    <lineage>
        <taxon>Bacteria</taxon>
        <taxon>Pseudomonadati</taxon>
        <taxon>Pseudomonadota</taxon>
        <taxon>Alphaproteobacteria</taxon>
        <taxon>Holosporales</taxon>
        <taxon>Holosporaceae</taxon>
        <taxon>Candidatus Hydrogenosomobacter</taxon>
    </lineage>
</organism>
<evidence type="ECO:0000256" key="1">
    <source>
        <dbReference type="ARBA" id="ARBA00004533"/>
    </source>
</evidence>
<keyword evidence="8" id="KW-1185">Reference proteome</keyword>
<accession>A0ABN6L2D9</accession>
<evidence type="ECO:0000313" key="7">
    <source>
        <dbReference type="EMBL" id="BDB95874.1"/>
    </source>
</evidence>
<dbReference type="PANTHER" id="PTHR30606">
    <property type="entry name" value="LIPID A BIOSYNTHESIS LAUROYL ACYLTRANSFERASE"/>
    <property type="match status" value="1"/>
</dbReference>
<keyword evidence="4" id="KW-0808">Transferase</keyword>
<dbReference type="GO" id="GO:0016746">
    <property type="term" value="F:acyltransferase activity"/>
    <property type="evidence" value="ECO:0007669"/>
    <property type="project" value="UniProtKB-KW"/>
</dbReference>
<dbReference type="Pfam" id="PF03279">
    <property type="entry name" value="Lip_A_acyltrans"/>
    <property type="match status" value="1"/>
</dbReference>
<comment type="subcellular location">
    <subcellularLocation>
        <location evidence="1">Cell inner membrane</location>
    </subcellularLocation>
</comment>
<dbReference type="EMBL" id="AP025225">
    <property type="protein sequence ID" value="BDB95874.1"/>
    <property type="molecule type" value="Genomic_DNA"/>
</dbReference>
<evidence type="ECO:0000256" key="5">
    <source>
        <dbReference type="ARBA" id="ARBA00023136"/>
    </source>
</evidence>
<sequence>MLLKWLHLLEFCGLRLVCAIFGSLPEKSASDFGGWVGRVFGPFFPVSNRARKNLEFVFPYIKETVKENIVRDVWDNLGRVVAEYCNLEKISKNHDRMEIVGAHVVEKLRDDGLPAILFSAHLSNFQIATLAARSLGLSIVQVYRKTNNKYIDGVMRYMQAKAASGVISKDQTKQIIKSLMDGKHLFMLVDQRVLEGVRIPFIGRDALTTTSVARLCRRLRCPLVPVRVERVHTHNFRVTFHDPISIEGNTDDEVMREVNSIIGLWVKKAPSQWMWIHKRWEIPTES</sequence>
<keyword evidence="3" id="KW-0997">Cell inner membrane</keyword>
<dbReference type="PANTHER" id="PTHR30606:SF9">
    <property type="entry name" value="LIPID A BIOSYNTHESIS LAUROYLTRANSFERASE"/>
    <property type="match status" value="1"/>
</dbReference>
<evidence type="ECO:0000313" key="8">
    <source>
        <dbReference type="Proteomes" id="UP001320209"/>
    </source>
</evidence>
<dbReference type="CDD" id="cd07984">
    <property type="entry name" value="LPLAT_LABLAT-like"/>
    <property type="match status" value="1"/>
</dbReference>
<evidence type="ECO:0000256" key="2">
    <source>
        <dbReference type="ARBA" id="ARBA00022475"/>
    </source>
</evidence>
<dbReference type="Proteomes" id="UP001320209">
    <property type="component" value="Chromosome"/>
</dbReference>
<name>A0ABN6L2D9_9PROT</name>
<evidence type="ECO:0000256" key="3">
    <source>
        <dbReference type="ARBA" id="ARBA00022519"/>
    </source>
</evidence>
<dbReference type="InterPro" id="IPR004960">
    <property type="entry name" value="LipA_acyltrans"/>
</dbReference>
<gene>
    <name evidence="7" type="ORF">HYD_0070</name>
</gene>
<dbReference type="RefSeq" id="WP_236865083.1">
    <property type="nucleotide sequence ID" value="NZ_AP025225.1"/>
</dbReference>
<evidence type="ECO:0000256" key="6">
    <source>
        <dbReference type="ARBA" id="ARBA00023315"/>
    </source>
</evidence>
<proteinExistence type="predicted"/>
<evidence type="ECO:0000256" key="4">
    <source>
        <dbReference type="ARBA" id="ARBA00022679"/>
    </source>
</evidence>